<feature type="transmembrane region" description="Helical" evidence="6">
    <location>
        <begin position="272"/>
        <end position="291"/>
    </location>
</feature>
<feature type="transmembrane region" description="Helical" evidence="6">
    <location>
        <begin position="211"/>
        <end position="235"/>
    </location>
</feature>
<dbReference type="InterPro" id="IPR011701">
    <property type="entry name" value="MFS"/>
</dbReference>
<dbReference type="InterPro" id="IPR020846">
    <property type="entry name" value="MFS_dom"/>
</dbReference>
<accession>A0AAP7A3C7</accession>
<dbReference type="PANTHER" id="PTHR23506">
    <property type="entry name" value="GH10249P"/>
    <property type="match status" value="1"/>
</dbReference>
<evidence type="ECO:0000256" key="2">
    <source>
        <dbReference type="ARBA" id="ARBA00022448"/>
    </source>
</evidence>
<dbReference type="PRINTS" id="PR01035">
    <property type="entry name" value="TCRTETA"/>
</dbReference>
<sequence>MNSKPATASKSMVLTVVIIAIFTDMLMYGLVVPFLPIYAESLGASQSQIGLLFASYAIALFVATPIFGALADRIGRKKLLVFGLLGLALTTMVFAFASSFWVLVLARFLQGASASIPWTAGLALLAENFSQEERGKAMGTAMSGQAGGVLLGPLIGGWLYEWGGYKTPFFTAAGVAVLAAILSIVFLKNVIETKAESFTSPFKVLRSKPMLMIAGVAVIGASVFASIEPTLPIHLYEELKLTPGVIGTMFIIVTLSYGLAAPMIGAFSTKFGHVKTIMLGVVLAAIVLPLNAFPTQLWVQVVTLALLGISLGTVLTPSLPKLADISQSIGVMSQGVTFAVYNTAYSFGMMIGPLIASSLAGGFGLKTAYLVLGVLFLLYLIPLNKLRK</sequence>
<keyword evidence="4 6" id="KW-1133">Transmembrane helix</keyword>
<feature type="transmembrane region" description="Helical" evidence="6">
    <location>
        <begin position="12"/>
        <end position="37"/>
    </location>
</feature>
<feature type="transmembrane region" description="Helical" evidence="6">
    <location>
        <begin position="362"/>
        <end position="381"/>
    </location>
</feature>
<dbReference type="RefSeq" id="WP_171419209.1">
    <property type="nucleotide sequence ID" value="NZ_JABFOR010000047.1"/>
</dbReference>
<dbReference type="InterPro" id="IPR050930">
    <property type="entry name" value="MFS_Vesicular_Transporter"/>
</dbReference>
<dbReference type="InterPro" id="IPR001958">
    <property type="entry name" value="Tet-R_TetA/multi-R_MdtG-like"/>
</dbReference>
<dbReference type="GO" id="GO:0005886">
    <property type="term" value="C:plasma membrane"/>
    <property type="evidence" value="ECO:0007669"/>
    <property type="project" value="UniProtKB-SubCell"/>
</dbReference>
<evidence type="ECO:0000259" key="7">
    <source>
        <dbReference type="PROSITE" id="PS50850"/>
    </source>
</evidence>
<comment type="subcellular location">
    <subcellularLocation>
        <location evidence="1">Cell membrane</location>
        <topology evidence="1">Multi-pass membrane protein</topology>
    </subcellularLocation>
</comment>
<comment type="caution">
    <text evidence="8">The sequence shown here is derived from an EMBL/GenBank/DDBJ whole genome shotgun (WGS) entry which is preliminary data.</text>
</comment>
<dbReference type="PANTHER" id="PTHR23506:SF23">
    <property type="entry name" value="GH10249P"/>
    <property type="match status" value="1"/>
</dbReference>
<feature type="transmembrane region" description="Helical" evidence="6">
    <location>
        <begin position="297"/>
        <end position="315"/>
    </location>
</feature>
<keyword evidence="3 6" id="KW-0812">Transmembrane</keyword>
<feature type="transmembrane region" description="Helical" evidence="6">
    <location>
        <begin position="79"/>
        <end position="102"/>
    </location>
</feature>
<dbReference type="PROSITE" id="PS50850">
    <property type="entry name" value="MFS"/>
    <property type="match status" value="1"/>
</dbReference>
<dbReference type="AlphaFoldDB" id="A0AAP7A3C7"/>
<feature type="transmembrane region" description="Helical" evidence="6">
    <location>
        <begin position="336"/>
        <end position="356"/>
    </location>
</feature>
<evidence type="ECO:0000256" key="5">
    <source>
        <dbReference type="ARBA" id="ARBA00023136"/>
    </source>
</evidence>
<dbReference type="Proteomes" id="UP000552038">
    <property type="component" value="Unassembled WGS sequence"/>
</dbReference>
<evidence type="ECO:0000256" key="4">
    <source>
        <dbReference type="ARBA" id="ARBA00022989"/>
    </source>
</evidence>
<dbReference type="SUPFAM" id="SSF103473">
    <property type="entry name" value="MFS general substrate transporter"/>
    <property type="match status" value="1"/>
</dbReference>
<evidence type="ECO:0000256" key="3">
    <source>
        <dbReference type="ARBA" id="ARBA00022692"/>
    </source>
</evidence>
<keyword evidence="2" id="KW-0813">Transport</keyword>
<protein>
    <submittedName>
        <fullName evidence="8">MFS transporter</fullName>
    </submittedName>
</protein>
<feature type="domain" description="Major facilitator superfamily (MFS) profile" evidence="7">
    <location>
        <begin position="13"/>
        <end position="385"/>
    </location>
</feature>
<gene>
    <name evidence="8" type="ORF">HMI46_23565</name>
</gene>
<organism evidence="8 9">
    <name type="scientific">Paenibacillus alvei</name>
    <name type="common">Bacillus alvei</name>
    <dbReference type="NCBI Taxonomy" id="44250"/>
    <lineage>
        <taxon>Bacteria</taxon>
        <taxon>Bacillati</taxon>
        <taxon>Bacillota</taxon>
        <taxon>Bacilli</taxon>
        <taxon>Bacillales</taxon>
        <taxon>Paenibacillaceae</taxon>
        <taxon>Paenibacillus</taxon>
    </lineage>
</organism>
<dbReference type="Gene3D" id="1.20.1250.20">
    <property type="entry name" value="MFS general substrate transporter like domains"/>
    <property type="match status" value="1"/>
</dbReference>
<dbReference type="EMBL" id="JABFOR010000047">
    <property type="protein sequence ID" value="NOJ73505.1"/>
    <property type="molecule type" value="Genomic_DNA"/>
</dbReference>
<feature type="transmembrane region" description="Helical" evidence="6">
    <location>
        <begin position="172"/>
        <end position="191"/>
    </location>
</feature>
<dbReference type="Pfam" id="PF07690">
    <property type="entry name" value="MFS_1"/>
    <property type="match status" value="1"/>
</dbReference>
<feature type="transmembrane region" description="Helical" evidence="6">
    <location>
        <begin position="108"/>
        <end position="126"/>
    </location>
</feature>
<evidence type="ECO:0000256" key="6">
    <source>
        <dbReference type="SAM" id="Phobius"/>
    </source>
</evidence>
<evidence type="ECO:0000256" key="1">
    <source>
        <dbReference type="ARBA" id="ARBA00004651"/>
    </source>
</evidence>
<feature type="transmembrane region" description="Helical" evidence="6">
    <location>
        <begin position="49"/>
        <end position="67"/>
    </location>
</feature>
<name>A0AAP7A3C7_PAEAL</name>
<dbReference type="GO" id="GO:0022857">
    <property type="term" value="F:transmembrane transporter activity"/>
    <property type="evidence" value="ECO:0007669"/>
    <property type="project" value="InterPro"/>
</dbReference>
<proteinExistence type="predicted"/>
<feature type="transmembrane region" description="Helical" evidence="6">
    <location>
        <begin position="241"/>
        <end position="260"/>
    </location>
</feature>
<reference evidence="8 9" key="1">
    <citation type="submission" date="2020-05" db="EMBL/GenBank/DDBJ databases">
        <title>Whole genome sequencing and identification of novel metabolites from Paenibacillus alvei strain JR949.</title>
        <authorList>
            <person name="Rajendhran J."/>
            <person name="Sree Pranav P."/>
            <person name="Mahalakshmi B."/>
            <person name="Karthikeyan R."/>
        </authorList>
    </citation>
    <scope>NUCLEOTIDE SEQUENCE [LARGE SCALE GENOMIC DNA]</scope>
    <source>
        <strain evidence="8 9">JR949</strain>
    </source>
</reference>
<evidence type="ECO:0000313" key="9">
    <source>
        <dbReference type="Proteomes" id="UP000552038"/>
    </source>
</evidence>
<feature type="transmembrane region" description="Helical" evidence="6">
    <location>
        <begin position="138"/>
        <end position="160"/>
    </location>
</feature>
<dbReference type="InterPro" id="IPR036259">
    <property type="entry name" value="MFS_trans_sf"/>
</dbReference>
<keyword evidence="5 6" id="KW-0472">Membrane</keyword>
<evidence type="ECO:0000313" key="8">
    <source>
        <dbReference type="EMBL" id="NOJ73505.1"/>
    </source>
</evidence>
<dbReference type="CDD" id="cd17325">
    <property type="entry name" value="MFS_MdtG_SLC18_like"/>
    <property type="match status" value="1"/>
</dbReference>